<dbReference type="GO" id="GO:0046421">
    <property type="term" value="F:methylisocitrate lyase activity"/>
    <property type="evidence" value="ECO:0007669"/>
    <property type="project" value="UniProtKB-EC"/>
</dbReference>
<dbReference type="EMBL" id="FWFY01000008">
    <property type="protein sequence ID" value="SLN54889.1"/>
    <property type="molecule type" value="Genomic_DNA"/>
</dbReference>
<keyword evidence="4" id="KW-1185">Reference proteome</keyword>
<protein>
    <submittedName>
        <fullName evidence="1 2">Methylisocitrate lyase</fullName>
        <ecNumber evidence="2">4.1.3.30</ecNumber>
    </submittedName>
</protein>
<reference evidence="2 3" key="1">
    <citation type="submission" date="2017-03" db="EMBL/GenBank/DDBJ databases">
        <authorList>
            <person name="Afonso C.L."/>
            <person name="Miller P.J."/>
            <person name="Scott M.A."/>
            <person name="Spackman E."/>
            <person name="Goraichik I."/>
            <person name="Dimitrov K.M."/>
            <person name="Suarez D.L."/>
            <person name="Swayne D.E."/>
        </authorList>
    </citation>
    <scope>NUCLEOTIDE SEQUENCE [LARGE SCALE GENOMIC DNA]</scope>
    <source>
        <strain evidence="2 3">CECT 8367</strain>
    </source>
</reference>
<dbReference type="Proteomes" id="UP000240624">
    <property type="component" value="Unassembled WGS sequence"/>
</dbReference>
<dbReference type="EC" id="4.1.3.30" evidence="2"/>
<dbReference type="Gene3D" id="3.20.20.60">
    <property type="entry name" value="Phosphoenolpyruvate-binding domains"/>
    <property type="match status" value="1"/>
</dbReference>
<evidence type="ECO:0000313" key="2">
    <source>
        <dbReference type="EMBL" id="SLN54889.1"/>
    </source>
</evidence>
<dbReference type="OrthoDB" id="9785398at2"/>
<evidence type="ECO:0000313" key="3">
    <source>
        <dbReference type="Proteomes" id="UP000193495"/>
    </source>
</evidence>
<dbReference type="InterPro" id="IPR015813">
    <property type="entry name" value="Pyrv/PenolPyrv_kinase-like_dom"/>
</dbReference>
<dbReference type="EMBL" id="PYGB01000007">
    <property type="protein sequence ID" value="PSK85936.1"/>
    <property type="molecule type" value="Genomic_DNA"/>
</dbReference>
<dbReference type="Proteomes" id="UP000193495">
    <property type="component" value="Unassembled WGS sequence"/>
</dbReference>
<dbReference type="AlphaFoldDB" id="A0A1X6ZLN8"/>
<keyword evidence="2" id="KW-0456">Lyase</keyword>
<dbReference type="RefSeq" id="WP_085896907.1">
    <property type="nucleotide sequence ID" value="NZ_FWFY01000008.1"/>
</dbReference>
<evidence type="ECO:0000313" key="1">
    <source>
        <dbReference type="EMBL" id="PSK85936.1"/>
    </source>
</evidence>
<dbReference type="InterPro" id="IPR040442">
    <property type="entry name" value="Pyrv_kinase-like_dom_sf"/>
</dbReference>
<dbReference type="Pfam" id="PF13714">
    <property type="entry name" value="PEP_mutase"/>
    <property type="match status" value="1"/>
</dbReference>
<gene>
    <name evidence="2" type="primary">prpB</name>
    <name evidence="1" type="ORF">CLV79_107166</name>
    <name evidence="2" type="ORF">LOS8367_02574</name>
</gene>
<dbReference type="CDD" id="cd00377">
    <property type="entry name" value="ICL_PEPM"/>
    <property type="match status" value="1"/>
</dbReference>
<dbReference type="PANTHER" id="PTHR42905">
    <property type="entry name" value="PHOSPHOENOLPYRUVATE CARBOXYLASE"/>
    <property type="match status" value="1"/>
</dbReference>
<proteinExistence type="predicted"/>
<reference evidence="1 4" key="2">
    <citation type="submission" date="2018-03" db="EMBL/GenBank/DDBJ databases">
        <title>Genomic Encyclopedia of Archaeal and Bacterial Type Strains, Phase II (KMG-II): from individual species to whole genera.</title>
        <authorList>
            <person name="Goeker M."/>
        </authorList>
    </citation>
    <scope>NUCLEOTIDE SEQUENCE [LARGE SCALE GENOMIC DNA]</scope>
    <source>
        <strain evidence="1 4">DSM 29956</strain>
    </source>
</reference>
<dbReference type="InterPro" id="IPR039556">
    <property type="entry name" value="ICL/PEPM"/>
</dbReference>
<sequence>MSQADKARALKALHVADDPLVLYNIWDAGGATALAEAGAAAIATGSWSVAAAHGFEDGEAMPFDFALRIVERIAQSTDLPLTVDFEGGYAEAPEQVAVNARRVIQTGAVGLNFEDRVVGGERLHHVEAQVARIAAIRGAAREAGVPLFINARTDLFLQSEAKDHAGLVDAALARQAAYAEAGADGFFVPGLTDPTLIRDICARASQPVNVLMRGDLRAVRDVAGLGVSRISFGPAPYIAALEDLTTRFAAI</sequence>
<organism evidence="2 3">
    <name type="scientific">Limimaricola soesokkakensis</name>
    <dbReference type="NCBI Taxonomy" id="1343159"/>
    <lineage>
        <taxon>Bacteria</taxon>
        <taxon>Pseudomonadati</taxon>
        <taxon>Pseudomonadota</taxon>
        <taxon>Alphaproteobacteria</taxon>
        <taxon>Rhodobacterales</taxon>
        <taxon>Paracoccaceae</taxon>
        <taxon>Limimaricola</taxon>
    </lineage>
</organism>
<accession>A0A1X6ZLN8</accession>
<dbReference type="PANTHER" id="PTHR42905:SF16">
    <property type="entry name" value="CARBOXYPHOSPHONOENOLPYRUVATE PHOSPHONOMUTASE-LIKE PROTEIN (AFU_ORTHOLOGUE AFUA_5G07230)"/>
    <property type="match status" value="1"/>
</dbReference>
<evidence type="ECO:0000313" key="4">
    <source>
        <dbReference type="Proteomes" id="UP000240624"/>
    </source>
</evidence>
<dbReference type="SUPFAM" id="SSF51621">
    <property type="entry name" value="Phosphoenolpyruvate/pyruvate domain"/>
    <property type="match status" value="1"/>
</dbReference>
<name>A0A1X6ZLN8_9RHOB</name>